<organism evidence="3">
    <name type="scientific">freshwater metagenome</name>
    <dbReference type="NCBI Taxonomy" id="449393"/>
    <lineage>
        <taxon>unclassified sequences</taxon>
        <taxon>metagenomes</taxon>
        <taxon>ecological metagenomes</taxon>
    </lineage>
</organism>
<feature type="transmembrane region" description="Helical" evidence="1">
    <location>
        <begin position="380"/>
        <end position="404"/>
    </location>
</feature>
<reference evidence="3" key="1">
    <citation type="submission" date="2020-05" db="EMBL/GenBank/DDBJ databases">
        <authorList>
            <person name="Chiriac C."/>
            <person name="Salcher M."/>
            <person name="Ghai R."/>
            <person name="Kavagutti S V."/>
        </authorList>
    </citation>
    <scope>NUCLEOTIDE SEQUENCE</scope>
</reference>
<feature type="transmembrane region" description="Helical" evidence="1">
    <location>
        <begin position="347"/>
        <end position="368"/>
    </location>
</feature>
<feature type="transmembrane region" description="Helical" evidence="1">
    <location>
        <begin position="88"/>
        <end position="110"/>
    </location>
</feature>
<name>A0A6J7Q0G8_9ZZZZ</name>
<feature type="transmembrane region" description="Helical" evidence="1">
    <location>
        <begin position="416"/>
        <end position="437"/>
    </location>
</feature>
<evidence type="ECO:0000259" key="2">
    <source>
        <dbReference type="PROSITE" id="PS50855"/>
    </source>
</evidence>
<keyword evidence="1" id="KW-1133">Transmembrane helix</keyword>
<dbReference type="PRINTS" id="PR01165">
    <property type="entry name" value="CYCOXIDASEI"/>
</dbReference>
<dbReference type="PANTHER" id="PTHR10422">
    <property type="entry name" value="CYTOCHROME C OXIDASE SUBUNIT 1"/>
    <property type="match status" value="1"/>
</dbReference>
<keyword evidence="1" id="KW-0472">Membrane</keyword>
<gene>
    <name evidence="3" type="ORF">UFOPK4057_00709</name>
</gene>
<protein>
    <submittedName>
        <fullName evidence="3">Unannotated protein</fullName>
    </submittedName>
</protein>
<feature type="transmembrane region" description="Helical" evidence="1">
    <location>
        <begin position="37"/>
        <end position="59"/>
    </location>
</feature>
<dbReference type="GO" id="GO:0009060">
    <property type="term" value="P:aerobic respiration"/>
    <property type="evidence" value="ECO:0007669"/>
    <property type="project" value="InterPro"/>
</dbReference>
<feature type="transmembrane region" description="Helical" evidence="1">
    <location>
        <begin position="154"/>
        <end position="180"/>
    </location>
</feature>
<dbReference type="GO" id="GO:0020037">
    <property type="term" value="F:heme binding"/>
    <property type="evidence" value="ECO:0007669"/>
    <property type="project" value="InterPro"/>
</dbReference>
<dbReference type="EMBL" id="CAFBPC010000146">
    <property type="protein sequence ID" value="CAB5007724.1"/>
    <property type="molecule type" value="Genomic_DNA"/>
</dbReference>
<dbReference type="Gene3D" id="1.20.210.10">
    <property type="entry name" value="Cytochrome c oxidase-like, subunit I domain"/>
    <property type="match status" value="1"/>
</dbReference>
<dbReference type="GO" id="GO:0015990">
    <property type="term" value="P:electron transport coupled proton transport"/>
    <property type="evidence" value="ECO:0007669"/>
    <property type="project" value="TreeGrafter"/>
</dbReference>
<feature type="domain" description="Cytochrome oxidase subunit I profile" evidence="2">
    <location>
        <begin position="28"/>
        <end position="522"/>
    </location>
</feature>
<evidence type="ECO:0000313" key="3">
    <source>
        <dbReference type="EMBL" id="CAB5007724.1"/>
    </source>
</evidence>
<dbReference type="PROSITE" id="PS50855">
    <property type="entry name" value="COX1"/>
    <property type="match status" value="1"/>
</dbReference>
<keyword evidence="1" id="KW-0812">Transmembrane</keyword>
<dbReference type="AlphaFoldDB" id="A0A6J7Q0G8"/>
<feature type="transmembrane region" description="Helical" evidence="1">
    <location>
        <begin position="275"/>
        <end position="292"/>
    </location>
</feature>
<dbReference type="GO" id="GO:0004129">
    <property type="term" value="F:cytochrome-c oxidase activity"/>
    <property type="evidence" value="ECO:0007669"/>
    <property type="project" value="InterPro"/>
</dbReference>
<dbReference type="InterPro" id="IPR036927">
    <property type="entry name" value="Cyt_c_oxase-like_su1_sf"/>
</dbReference>
<accession>A0A6J7Q0G8</accession>
<feature type="transmembrane region" description="Helical" evidence="1">
    <location>
        <begin position="312"/>
        <end position="335"/>
    </location>
</feature>
<dbReference type="InterPro" id="IPR023616">
    <property type="entry name" value="Cyt_c_oxase-like_su1_dom"/>
</dbReference>
<feature type="transmembrane region" description="Helical" evidence="1">
    <location>
        <begin position="240"/>
        <end position="263"/>
    </location>
</feature>
<dbReference type="InterPro" id="IPR000883">
    <property type="entry name" value="Cyt_C_Oxase_1"/>
</dbReference>
<proteinExistence type="predicted"/>
<dbReference type="SUPFAM" id="SSF81442">
    <property type="entry name" value="Cytochrome c oxidase subunit I-like"/>
    <property type="match status" value="1"/>
</dbReference>
<dbReference type="GO" id="GO:0022904">
    <property type="term" value="P:respiratory electron transport chain"/>
    <property type="evidence" value="ECO:0007669"/>
    <property type="project" value="TreeGrafter"/>
</dbReference>
<feature type="transmembrane region" description="Helical" evidence="1">
    <location>
        <begin position="122"/>
        <end position="142"/>
    </location>
</feature>
<sequence length="539" mass="55382">MTTIDNPVGASTQAQGFGSSFVNALGKWMTSSDHKKIGRLFIGCSLITAVSTSIIGAVFGLERMSPAHMDIFDGDAAIQLISLYRFDLVLGLLAPLFLGIALAIVPLQLGSRAIAFPRLAQLSFWSWLFGALMVAVAIIGNGGPGGGEANLVDLYLLGVALAAAGILAGSLSVATSVLTARAPGMTLDIVPAFSWGALVGSVASLLTLPVAIGTIIYLYVDNTHAKVAFGGSKAIDDHLGWVFGQPMTIVLIVIALGVLADIAPVTAGVRQPQRPVVLVGLGLITTAVLGAATQSTHMLDWSGNASDIVKSAIPFLIFNGLPLLGIFVVIAISLLSLKSGSPKVSGAFAFASLGAFMILVGAAGNFVAHIQQANLVGTAFIEGVTVYFAFGGLLVGLGALAHWAPKLWGRVLDGKALLGLSALGLLGTIASSFPLFIAGFANQPVDVVNGFDYDGPIALWNGIAGIGNILILVTVIGFVALLLAAIRNGAQASDDPWNGHSLEWAIPSPAPLNNFEALAHVNSSEPVLDAKPSGKEVTV</sequence>
<evidence type="ECO:0000256" key="1">
    <source>
        <dbReference type="SAM" id="Phobius"/>
    </source>
</evidence>
<dbReference type="Pfam" id="PF00115">
    <property type="entry name" value="COX1"/>
    <property type="match status" value="1"/>
</dbReference>
<feature type="transmembrane region" description="Helical" evidence="1">
    <location>
        <begin position="192"/>
        <end position="220"/>
    </location>
</feature>
<dbReference type="GO" id="GO:0016020">
    <property type="term" value="C:membrane"/>
    <property type="evidence" value="ECO:0007669"/>
    <property type="project" value="InterPro"/>
</dbReference>
<dbReference type="PANTHER" id="PTHR10422:SF29">
    <property type="entry name" value="CYTOCHROME C OXIDASE SUBUNIT 1 HOMOLOG, BACTEROID"/>
    <property type="match status" value="1"/>
</dbReference>
<feature type="transmembrane region" description="Helical" evidence="1">
    <location>
        <begin position="457"/>
        <end position="483"/>
    </location>
</feature>